<dbReference type="GO" id="GO:0016787">
    <property type="term" value="F:hydrolase activity"/>
    <property type="evidence" value="ECO:0007669"/>
    <property type="project" value="UniProtKB-UniRule"/>
</dbReference>
<dbReference type="NCBIfam" id="TIGR00040">
    <property type="entry name" value="yfcE"/>
    <property type="match status" value="1"/>
</dbReference>
<keyword evidence="2" id="KW-0479">Metal-binding</keyword>
<proteinExistence type="inferred from homology"/>
<keyword evidence="5" id="KW-1185">Reference proteome</keyword>
<organism evidence="4 5">
    <name type="scientific">Peptostreptococcus porci</name>
    <dbReference type="NCBI Taxonomy" id="2652282"/>
    <lineage>
        <taxon>Bacteria</taxon>
        <taxon>Bacillati</taxon>
        <taxon>Bacillota</taxon>
        <taxon>Clostridia</taxon>
        <taxon>Peptostreptococcales</taxon>
        <taxon>Peptostreptococcaceae</taxon>
        <taxon>Peptostreptococcus</taxon>
    </lineage>
</organism>
<comment type="cofactor">
    <cofactor evidence="2">
        <name>a divalent metal cation</name>
        <dbReference type="ChEBI" id="CHEBI:60240"/>
    </cofactor>
</comment>
<sequence>MKVIILSDTHGSKKNMDNIIPTIKESIDLIIHAGDHFKDSVYLSEKSGKPVIAVAGNCDYENVEDEVEFEIENVRFFLTHGHRHRVKYDLGILAEHAKEKGADIAVFGHTHIKANEVVSGVQILNPGSLSQPRDGLYGSYVIMEIENGSYSFEYFNVKVLSLI</sequence>
<dbReference type="Proteomes" id="UP000440713">
    <property type="component" value="Unassembled WGS sequence"/>
</dbReference>
<dbReference type="AlphaFoldDB" id="A0A6N7WXQ9"/>
<dbReference type="GO" id="GO:0046872">
    <property type="term" value="F:metal ion binding"/>
    <property type="evidence" value="ECO:0007669"/>
    <property type="project" value="UniProtKB-KW"/>
</dbReference>
<evidence type="ECO:0000259" key="3">
    <source>
        <dbReference type="Pfam" id="PF12850"/>
    </source>
</evidence>
<dbReference type="EMBL" id="VUNE01000001">
    <property type="protein sequence ID" value="MST61460.1"/>
    <property type="molecule type" value="Genomic_DNA"/>
</dbReference>
<dbReference type="EC" id="3.1.4.-" evidence="2"/>
<evidence type="ECO:0000256" key="1">
    <source>
        <dbReference type="ARBA" id="ARBA00008950"/>
    </source>
</evidence>
<feature type="domain" description="Calcineurin-like phosphoesterase" evidence="3">
    <location>
        <begin position="1"/>
        <end position="147"/>
    </location>
</feature>
<dbReference type="SUPFAM" id="SSF56300">
    <property type="entry name" value="Metallo-dependent phosphatases"/>
    <property type="match status" value="1"/>
</dbReference>
<reference evidence="4 5" key="1">
    <citation type="submission" date="2019-08" db="EMBL/GenBank/DDBJ databases">
        <title>In-depth cultivation of the pig gut microbiome towards novel bacterial diversity and tailored functional studies.</title>
        <authorList>
            <person name="Wylensek D."/>
            <person name="Hitch T.C.A."/>
            <person name="Clavel T."/>
        </authorList>
    </citation>
    <scope>NUCLEOTIDE SEQUENCE [LARGE SCALE GENOMIC DNA]</scope>
    <source>
        <strain evidence="4 5">WCA-SAB-591-4A-A</strain>
    </source>
</reference>
<accession>A0A6N7WXQ9</accession>
<gene>
    <name evidence="4" type="ORF">FYJ71_00490</name>
</gene>
<name>A0A6N7WXQ9_9FIRM</name>
<dbReference type="InterPro" id="IPR029052">
    <property type="entry name" value="Metallo-depent_PP-like"/>
</dbReference>
<evidence type="ECO:0000313" key="5">
    <source>
        <dbReference type="Proteomes" id="UP000440713"/>
    </source>
</evidence>
<dbReference type="Pfam" id="PF12850">
    <property type="entry name" value="Metallophos_2"/>
    <property type="match status" value="1"/>
</dbReference>
<comment type="similarity">
    <text evidence="1 2">Belongs to the metallophosphoesterase superfamily. YfcE family.</text>
</comment>
<protein>
    <recommendedName>
        <fullName evidence="2">Phosphoesterase</fullName>
        <ecNumber evidence="2">3.1.4.-</ecNumber>
    </recommendedName>
</protein>
<dbReference type="Gene3D" id="3.60.21.10">
    <property type="match status" value="1"/>
</dbReference>
<evidence type="ECO:0000313" key="4">
    <source>
        <dbReference type="EMBL" id="MST61460.1"/>
    </source>
</evidence>
<dbReference type="RefSeq" id="WP_154536897.1">
    <property type="nucleotide sequence ID" value="NZ_JAQYHJ010000009.1"/>
</dbReference>
<dbReference type="InterPro" id="IPR000979">
    <property type="entry name" value="Phosphodiesterase_MJ0936/Vps29"/>
</dbReference>
<dbReference type="InterPro" id="IPR024654">
    <property type="entry name" value="Calcineurin-like_PHP_lpxH"/>
</dbReference>
<evidence type="ECO:0000256" key="2">
    <source>
        <dbReference type="RuleBase" id="RU362039"/>
    </source>
</evidence>
<dbReference type="PANTHER" id="PTHR11124">
    <property type="entry name" value="VACUOLAR SORTING PROTEIN VPS29"/>
    <property type="match status" value="1"/>
</dbReference>
<comment type="caution">
    <text evidence="4">The sequence shown here is derived from an EMBL/GenBank/DDBJ whole genome shotgun (WGS) entry which is preliminary data.</text>
</comment>